<dbReference type="InterPro" id="IPR003439">
    <property type="entry name" value="ABC_transporter-like_ATP-bd"/>
</dbReference>
<evidence type="ECO:0000256" key="2">
    <source>
        <dbReference type="ARBA" id="ARBA00022840"/>
    </source>
</evidence>
<dbReference type="GO" id="GO:0022857">
    <property type="term" value="F:transmembrane transporter activity"/>
    <property type="evidence" value="ECO:0007669"/>
    <property type="project" value="TreeGrafter"/>
</dbReference>
<dbReference type="AlphaFoldDB" id="A0AAP4F5J6"/>
<comment type="caution">
    <text evidence="4">The sequence shown here is derived from an EMBL/GenBank/DDBJ whole genome shotgun (WGS) entry which is preliminary data.</text>
</comment>
<dbReference type="Proteomes" id="UP001224412">
    <property type="component" value="Unassembled WGS sequence"/>
</dbReference>
<dbReference type="CDD" id="cd00267">
    <property type="entry name" value="ABC_ATPase"/>
    <property type="match status" value="1"/>
</dbReference>
<dbReference type="EMBL" id="JASNVH010000019">
    <property type="protein sequence ID" value="MDK4307856.1"/>
    <property type="molecule type" value="Genomic_DNA"/>
</dbReference>
<keyword evidence="1" id="KW-0547">Nucleotide-binding</keyword>
<name>A0AAP4F5J6_9CORY</name>
<dbReference type="InterPro" id="IPR003593">
    <property type="entry name" value="AAA+_ATPase"/>
</dbReference>
<dbReference type="PANTHER" id="PTHR24220">
    <property type="entry name" value="IMPORT ATP-BINDING PROTEIN"/>
    <property type="match status" value="1"/>
</dbReference>
<dbReference type="GO" id="GO:0005886">
    <property type="term" value="C:plasma membrane"/>
    <property type="evidence" value="ECO:0007669"/>
    <property type="project" value="TreeGrafter"/>
</dbReference>
<protein>
    <submittedName>
        <fullName evidence="4">ATP-binding cassette domain-containing protein</fullName>
    </submittedName>
</protein>
<evidence type="ECO:0000313" key="4">
    <source>
        <dbReference type="EMBL" id="MDK4307856.1"/>
    </source>
</evidence>
<organism evidence="4 5">
    <name type="scientific">Corynebacterium pseudodiphtheriticum</name>
    <dbReference type="NCBI Taxonomy" id="37637"/>
    <lineage>
        <taxon>Bacteria</taxon>
        <taxon>Bacillati</taxon>
        <taxon>Actinomycetota</taxon>
        <taxon>Actinomycetes</taxon>
        <taxon>Mycobacteriales</taxon>
        <taxon>Corynebacteriaceae</taxon>
        <taxon>Corynebacterium</taxon>
    </lineage>
</organism>
<gene>
    <name evidence="4" type="ORF">QPX42_09950</name>
</gene>
<keyword evidence="2 4" id="KW-0067">ATP-binding</keyword>
<dbReference type="Pfam" id="PF00005">
    <property type="entry name" value="ABC_tran"/>
    <property type="match status" value="2"/>
</dbReference>
<proteinExistence type="predicted"/>
<dbReference type="GO" id="GO:0005524">
    <property type="term" value="F:ATP binding"/>
    <property type="evidence" value="ECO:0007669"/>
    <property type="project" value="UniProtKB-KW"/>
</dbReference>
<evidence type="ECO:0000259" key="3">
    <source>
        <dbReference type="PROSITE" id="PS50893"/>
    </source>
</evidence>
<evidence type="ECO:0000256" key="1">
    <source>
        <dbReference type="ARBA" id="ARBA00022741"/>
    </source>
</evidence>
<dbReference type="GO" id="GO:0016887">
    <property type="term" value="F:ATP hydrolysis activity"/>
    <property type="evidence" value="ECO:0007669"/>
    <property type="project" value="InterPro"/>
</dbReference>
<dbReference type="InterPro" id="IPR015854">
    <property type="entry name" value="ABC_transpr_LolD-like"/>
</dbReference>
<dbReference type="PROSITE" id="PS50893">
    <property type="entry name" value="ABC_TRANSPORTER_2"/>
    <property type="match status" value="1"/>
</dbReference>
<sequence length="425" mass="45839">MDIKALHRQVCTEKFSHIMLVDDYSADDRDAEKHGAKTNDTASNDAWQIAHAYYEFLRGEPAPAPRVVVLGYEIGSVVSHQRDTVIEEIAQPMEQQGIAAADMEPHCREILHQLGLEEFAHTHPAQLSGGQTRRMLVASFLAARPDIIIACEPTAGLDPDSARAVMVALREFAVSGAGMVLCLDYRHAADHGGLSLARIAPGAIVAEWSGIRARRRTPKRRWWQFAKTTNPARKFSSAPVDLQARAGAVCWLRGDNGAGKTTLLRQLAGITANTGANTDPDAHAAPNPKSTVSLALQDPAAQVLDASASAMLNDDTLWEIISPRPDTTAHPSPELTGDTHPLDLSPSQLRLLQVAAVIAQRRQVVLLDEPDVGLTPADRRRLHALLHECLSGGAAVIMTCHDPSLLQDVATYAEVTEAKIARAAG</sequence>
<dbReference type="SMART" id="SM00382">
    <property type="entry name" value="AAA"/>
    <property type="match status" value="1"/>
</dbReference>
<reference evidence="4" key="1">
    <citation type="submission" date="2023-05" db="EMBL/GenBank/DDBJ databases">
        <title>Metabolic capabilities are highly conserved among human nasal-associated Corynebacterium species in pangenomic analyses.</title>
        <authorList>
            <person name="Tran T.H."/>
            <person name="Roberts A.Q."/>
            <person name="Escapa I.F."/>
            <person name="Gao W."/>
            <person name="Conlan S."/>
            <person name="Kong H."/>
            <person name="Segre J.A."/>
            <person name="Kelly M.S."/>
            <person name="Lemon K.P."/>
        </authorList>
    </citation>
    <scope>NUCLEOTIDE SEQUENCE</scope>
    <source>
        <strain evidence="4">KPL2773</strain>
    </source>
</reference>
<feature type="domain" description="ABC transporter" evidence="3">
    <location>
        <begin position="1"/>
        <end position="226"/>
    </location>
</feature>
<dbReference type="Gene3D" id="3.40.50.300">
    <property type="entry name" value="P-loop containing nucleotide triphosphate hydrolases"/>
    <property type="match status" value="2"/>
</dbReference>
<dbReference type="SUPFAM" id="SSF52540">
    <property type="entry name" value="P-loop containing nucleoside triphosphate hydrolases"/>
    <property type="match status" value="2"/>
</dbReference>
<dbReference type="InterPro" id="IPR027417">
    <property type="entry name" value="P-loop_NTPase"/>
</dbReference>
<accession>A0AAP4F5J6</accession>
<evidence type="ECO:0000313" key="5">
    <source>
        <dbReference type="Proteomes" id="UP001224412"/>
    </source>
</evidence>
<dbReference type="RefSeq" id="WP_284599380.1">
    <property type="nucleotide sequence ID" value="NZ_JASNVH010000019.1"/>
</dbReference>